<dbReference type="Proteomes" id="UP000637632">
    <property type="component" value="Unassembled WGS sequence"/>
</dbReference>
<evidence type="ECO:0000259" key="2">
    <source>
        <dbReference type="PROSITE" id="PS50937"/>
    </source>
</evidence>
<gene>
    <name evidence="3" type="ORF">H8K26_05635</name>
</gene>
<evidence type="ECO:0000313" key="3">
    <source>
        <dbReference type="EMBL" id="MBC3810916.1"/>
    </source>
</evidence>
<dbReference type="Pfam" id="PF13411">
    <property type="entry name" value="MerR_1"/>
    <property type="match status" value="1"/>
</dbReference>
<proteinExistence type="predicted"/>
<dbReference type="InterPro" id="IPR009061">
    <property type="entry name" value="DNA-bd_dom_put_sf"/>
</dbReference>
<feature type="domain" description="HTH merR-type" evidence="2">
    <location>
        <begin position="20"/>
        <end position="79"/>
    </location>
</feature>
<dbReference type="RefSeq" id="WP_190477993.1">
    <property type="nucleotide sequence ID" value="NZ_JACOFT010000002.1"/>
</dbReference>
<comment type="caution">
    <text evidence="3">The sequence shown here is derived from an EMBL/GenBank/DDBJ whole genome shotgun (WGS) entry which is preliminary data.</text>
</comment>
<accession>A0ABR6XEW7</accession>
<dbReference type="SMART" id="SM00422">
    <property type="entry name" value="HTH_MERR"/>
    <property type="match status" value="1"/>
</dbReference>
<sequence length="140" mass="15562">MNKTTPTSPEEFTLADLCVLADLPVRTVRYYVQIGLVDKPHGETRAARYRTHHLEQLLLVKKWTAAGVSLDRIRELLHGEDPPVPAKPHAAGSIEVRSHLTVANGIEIVIEPGRAGLTPEQVREFVRSVMQAYAALVEKH</sequence>
<dbReference type="EMBL" id="JACOFT010000002">
    <property type="protein sequence ID" value="MBC3810916.1"/>
    <property type="molecule type" value="Genomic_DNA"/>
</dbReference>
<dbReference type="PANTHER" id="PTHR30204">
    <property type="entry name" value="REDOX-CYCLING DRUG-SENSING TRANSCRIPTIONAL ACTIVATOR SOXR"/>
    <property type="match status" value="1"/>
</dbReference>
<reference evidence="3 4" key="1">
    <citation type="submission" date="2020-08" db="EMBL/GenBank/DDBJ databases">
        <title>Novel species isolated from subtropical streams in China.</title>
        <authorList>
            <person name="Lu H."/>
        </authorList>
    </citation>
    <scope>NUCLEOTIDE SEQUENCE [LARGE SCALE GENOMIC DNA]</scope>
    <source>
        <strain evidence="3 4">CCTCC AB 2015119</strain>
    </source>
</reference>
<name>A0ABR6XEW7_9BURK</name>
<dbReference type="InterPro" id="IPR047057">
    <property type="entry name" value="MerR_fam"/>
</dbReference>
<organism evidence="3 4">
    <name type="scientific">Undibacterium aquatile</name>
    <dbReference type="NCBI Taxonomy" id="1537398"/>
    <lineage>
        <taxon>Bacteria</taxon>
        <taxon>Pseudomonadati</taxon>
        <taxon>Pseudomonadota</taxon>
        <taxon>Betaproteobacteria</taxon>
        <taxon>Burkholderiales</taxon>
        <taxon>Oxalobacteraceae</taxon>
        <taxon>Undibacterium</taxon>
    </lineage>
</organism>
<dbReference type="PANTHER" id="PTHR30204:SF93">
    <property type="entry name" value="HTH MERR-TYPE DOMAIN-CONTAINING PROTEIN"/>
    <property type="match status" value="1"/>
</dbReference>
<dbReference type="SUPFAM" id="SSF46955">
    <property type="entry name" value="Putative DNA-binding domain"/>
    <property type="match status" value="1"/>
</dbReference>
<evidence type="ECO:0000256" key="1">
    <source>
        <dbReference type="ARBA" id="ARBA00023125"/>
    </source>
</evidence>
<dbReference type="Gene3D" id="1.10.1660.10">
    <property type="match status" value="1"/>
</dbReference>
<dbReference type="PROSITE" id="PS50937">
    <property type="entry name" value="HTH_MERR_2"/>
    <property type="match status" value="1"/>
</dbReference>
<dbReference type="InterPro" id="IPR000551">
    <property type="entry name" value="MerR-type_HTH_dom"/>
</dbReference>
<dbReference type="CDD" id="cd00592">
    <property type="entry name" value="HTH_MerR-like"/>
    <property type="match status" value="1"/>
</dbReference>
<protein>
    <submittedName>
        <fullName evidence="3">MerR family transcriptional regulator</fullName>
    </submittedName>
</protein>
<keyword evidence="1" id="KW-0238">DNA-binding</keyword>
<evidence type="ECO:0000313" key="4">
    <source>
        <dbReference type="Proteomes" id="UP000637632"/>
    </source>
</evidence>
<keyword evidence="4" id="KW-1185">Reference proteome</keyword>